<evidence type="ECO:0000256" key="2">
    <source>
        <dbReference type="ARBA" id="ARBA00008420"/>
    </source>
</evidence>
<reference evidence="11 12" key="1">
    <citation type="submission" date="2019-08" db="EMBL/GenBank/DDBJ databases">
        <title>Professor.</title>
        <authorList>
            <person name="Park J.S."/>
        </authorList>
    </citation>
    <scope>NUCLEOTIDE SEQUENCE [LARGE SCALE GENOMIC DNA]</scope>
    <source>
        <strain evidence="11 12">176CP5-101</strain>
    </source>
</reference>
<comment type="pathway">
    <text evidence="1">Carbohydrate acid metabolism.</text>
</comment>
<dbReference type="Pfam" id="PF13238">
    <property type="entry name" value="AAA_18"/>
    <property type="match status" value="1"/>
</dbReference>
<dbReference type="FunFam" id="3.40.50.300:FF:000522">
    <property type="entry name" value="Gluconokinase"/>
    <property type="match status" value="1"/>
</dbReference>
<protein>
    <recommendedName>
        <fullName evidence="3 10">Gluconokinase</fullName>
        <ecNumber evidence="3 10">2.7.1.12</ecNumber>
    </recommendedName>
</protein>
<dbReference type="AlphaFoldDB" id="A0A5C8V9G9"/>
<keyword evidence="8" id="KW-0311">Gluconate utilization</keyword>
<accession>A0A5C8V9G9</accession>
<keyword evidence="6 10" id="KW-0418">Kinase</keyword>
<dbReference type="NCBIfam" id="TIGR01313">
    <property type="entry name" value="therm_gnt_kin"/>
    <property type="match status" value="1"/>
</dbReference>
<name>A0A5C8V9G9_9FLAO</name>
<dbReference type="PANTHER" id="PTHR43442:SF3">
    <property type="entry name" value="GLUCONOKINASE-RELATED"/>
    <property type="match status" value="1"/>
</dbReference>
<dbReference type="EMBL" id="VRUR01000001">
    <property type="protein sequence ID" value="TXN38317.1"/>
    <property type="molecule type" value="Genomic_DNA"/>
</dbReference>
<evidence type="ECO:0000256" key="6">
    <source>
        <dbReference type="ARBA" id="ARBA00022777"/>
    </source>
</evidence>
<dbReference type="Proteomes" id="UP000321456">
    <property type="component" value="Unassembled WGS sequence"/>
</dbReference>
<evidence type="ECO:0000256" key="5">
    <source>
        <dbReference type="ARBA" id="ARBA00022741"/>
    </source>
</evidence>
<keyword evidence="5 10" id="KW-0547">Nucleotide-binding</keyword>
<dbReference type="InterPro" id="IPR027417">
    <property type="entry name" value="P-loop_NTPase"/>
</dbReference>
<evidence type="ECO:0000256" key="8">
    <source>
        <dbReference type="ARBA" id="ARBA00023064"/>
    </source>
</evidence>
<evidence type="ECO:0000256" key="7">
    <source>
        <dbReference type="ARBA" id="ARBA00022840"/>
    </source>
</evidence>
<keyword evidence="7 10" id="KW-0067">ATP-binding</keyword>
<dbReference type="CDD" id="cd02021">
    <property type="entry name" value="GntK"/>
    <property type="match status" value="1"/>
</dbReference>
<keyword evidence="4 10" id="KW-0808">Transferase</keyword>
<gene>
    <name evidence="11" type="ORF">FVB32_08480</name>
</gene>
<evidence type="ECO:0000256" key="4">
    <source>
        <dbReference type="ARBA" id="ARBA00022679"/>
    </source>
</evidence>
<dbReference type="GO" id="GO:0019521">
    <property type="term" value="P:D-gluconate metabolic process"/>
    <property type="evidence" value="ECO:0007669"/>
    <property type="project" value="UniProtKB-KW"/>
</dbReference>
<evidence type="ECO:0000313" key="11">
    <source>
        <dbReference type="EMBL" id="TXN38317.1"/>
    </source>
</evidence>
<evidence type="ECO:0000256" key="9">
    <source>
        <dbReference type="ARBA" id="ARBA00048090"/>
    </source>
</evidence>
<comment type="caution">
    <text evidence="11">The sequence shown here is derived from an EMBL/GenBank/DDBJ whole genome shotgun (WGS) entry which is preliminary data.</text>
</comment>
<keyword evidence="12" id="KW-1185">Reference proteome</keyword>
<dbReference type="Gene3D" id="3.40.50.300">
    <property type="entry name" value="P-loop containing nucleotide triphosphate hydrolases"/>
    <property type="match status" value="1"/>
</dbReference>
<dbReference type="SUPFAM" id="SSF52540">
    <property type="entry name" value="P-loop containing nucleoside triphosphate hydrolases"/>
    <property type="match status" value="1"/>
</dbReference>
<comment type="catalytic activity">
    <reaction evidence="9 10">
        <text>D-gluconate + ATP = 6-phospho-D-gluconate + ADP + H(+)</text>
        <dbReference type="Rhea" id="RHEA:19433"/>
        <dbReference type="ChEBI" id="CHEBI:15378"/>
        <dbReference type="ChEBI" id="CHEBI:18391"/>
        <dbReference type="ChEBI" id="CHEBI:30616"/>
        <dbReference type="ChEBI" id="CHEBI:58759"/>
        <dbReference type="ChEBI" id="CHEBI:456216"/>
        <dbReference type="EC" id="2.7.1.12"/>
    </reaction>
</comment>
<dbReference type="GO" id="GO:0005524">
    <property type="term" value="F:ATP binding"/>
    <property type="evidence" value="ECO:0007669"/>
    <property type="project" value="UniProtKB-KW"/>
</dbReference>
<dbReference type="PANTHER" id="PTHR43442">
    <property type="entry name" value="GLUCONOKINASE-RELATED"/>
    <property type="match status" value="1"/>
</dbReference>
<dbReference type="RefSeq" id="WP_147743215.1">
    <property type="nucleotide sequence ID" value="NZ_VRUR01000001.1"/>
</dbReference>
<dbReference type="GO" id="GO:0046316">
    <property type="term" value="F:gluconokinase activity"/>
    <property type="evidence" value="ECO:0007669"/>
    <property type="project" value="UniProtKB-EC"/>
</dbReference>
<evidence type="ECO:0000256" key="3">
    <source>
        <dbReference type="ARBA" id="ARBA00012054"/>
    </source>
</evidence>
<evidence type="ECO:0000313" key="12">
    <source>
        <dbReference type="Proteomes" id="UP000321456"/>
    </source>
</evidence>
<proteinExistence type="inferred from homology"/>
<evidence type="ECO:0000256" key="10">
    <source>
        <dbReference type="RuleBase" id="RU363066"/>
    </source>
</evidence>
<organism evidence="11 12">
    <name type="scientific">Flagellimonas hymeniacidonis</name>
    <dbReference type="NCBI Taxonomy" id="2603628"/>
    <lineage>
        <taxon>Bacteria</taxon>
        <taxon>Pseudomonadati</taxon>
        <taxon>Bacteroidota</taxon>
        <taxon>Flavobacteriia</taxon>
        <taxon>Flavobacteriales</taxon>
        <taxon>Flavobacteriaceae</taxon>
        <taxon>Flagellimonas</taxon>
    </lineage>
</organism>
<comment type="similarity">
    <text evidence="2 10">Belongs to the gluconokinase GntK/GntV family.</text>
</comment>
<dbReference type="EC" id="2.7.1.12" evidence="3 10"/>
<sequence>MIIVVMGVSGSGKTTIGRKLAERLSIPFHDADDYHSVANKDKMANGNPLSDADRLPWLEELGNLLLEWNSDKGTVLACSALKESYRAILNSKLEDIKWVYLYGSKEVLKSRIEKRLGHFMKIEMLDSQIGALEPPDYGYHFPVTDTPDAIVESFVRTLQVN</sequence>
<dbReference type="GO" id="GO:0005737">
    <property type="term" value="C:cytoplasm"/>
    <property type="evidence" value="ECO:0007669"/>
    <property type="project" value="TreeGrafter"/>
</dbReference>
<evidence type="ECO:0000256" key="1">
    <source>
        <dbReference type="ARBA" id="ARBA00004761"/>
    </source>
</evidence>
<dbReference type="InterPro" id="IPR006001">
    <property type="entry name" value="Therm_gnt_kin"/>
</dbReference>